<dbReference type="AlphaFoldDB" id="A0A7W8Z2Q5"/>
<name>A0A7W8Z2Q5_9ACTN</name>
<accession>A0A7W8Z2Q5</accession>
<sequence>MTGQDGPAREPREEQLVDGQPRDPYGLGPNARRSVGGYFPAATGRPAEDPARSSGEDGRERYAVALVVPSCVEHAVPWELAVPRATATTACGVQARVAEISGTRLIWERGRMMCQECAAVVTGRRPPRQIGPTS</sequence>
<reference evidence="2 3" key="1">
    <citation type="submission" date="2020-08" db="EMBL/GenBank/DDBJ databases">
        <title>Sequencing the genomes of 1000 actinobacteria strains.</title>
        <authorList>
            <person name="Klenk H.-P."/>
        </authorList>
    </citation>
    <scope>NUCLEOTIDE SEQUENCE [LARGE SCALE GENOMIC DNA]</scope>
    <source>
        <strain evidence="2 3">DSM 45790</strain>
    </source>
</reference>
<dbReference type="Proteomes" id="UP000588112">
    <property type="component" value="Unassembled WGS sequence"/>
</dbReference>
<keyword evidence="3" id="KW-1185">Reference proteome</keyword>
<evidence type="ECO:0000256" key="1">
    <source>
        <dbReference type="SAM" id="MobiDB-lite"/>
    </source>
</evidence>
<comment type="caution">
    <text evidence="2">The sequence shown here is derived from an EMBL/GenBank/DDBJ whole genome shotgun (WGS) entry which is preliminary data.</text>
</comment>
<evidence type="ECO:0000313" key="2">
    <source>
        <dbReference type="EMBL" id="MBB5626367.1"/>
    </source>
</evidence>
<feature type="region of interest" description="Disordered" evidence="1">
    <location>
        <begin position="1"/>
        <end position="58"/>
    </location>
</feature>
<proteinExistence type="predicted"/>
<protein>
    <submittedName>
        <fullName evidence="2">Uncharacterized protein</fullName>
    </submittedName>
</protein>
<evidence type="ECO:0000313" key="3">
    <source>
        <dbReference type="Proteomes" id="UP000588112"/>
    </source>
</evidence>
<dbReference type="RefSeq" id="WP_184610288.1">
    <property type="nucleotide sequence ID" value="NZ_BOOS01000027.1"/>
</dbReference>
<feature type="compositionally biased region" description="Basic and acidic residues" evidence="1">
    <location>
        <begin position="46"/>
        <end position="58"/>
    </location>
</feature>
<gene>
    <name evidence="2" type="ORF">BJ981_002066</name>
</gene>
<dbReference type="EMBL" id="JACHBR010000001">
    <property type="protein sequence ID" value="MBB5626367.1"/>
    <property type="molecule type" value="Genomic_DNA"/>
</dbReference>
<organism evidence="2 3">
    <name type="scientific">Sphaerisporangium krabiense</name>
    <dbReference type="NCBI Taxonomy" id="763782"/>
    <lineage>
        <taxon>Bacteria</taxon>
        <taxon>Bacillati</taxon>
        <taxon>Actinomycetota</taxon>
        <taxon>Actinomycetes</taxon>
        <taxon>Streptosporangiales</taxon>
        <taxon>Streptosporangiaceae</taxon>
        <taxon>Sphaerisporangium</taxon>
    </lineage>
</organism>